<evidence type="ECO:0000256" key="1">
    <source>
        <dbReference type="ARBA" id="ARBA00004651"/>
    </source>
</evidence>
<evidence type="ECO:0000256" key="2">
    <source>
        <dbReference type="ARBA" id="ARBA00022448"/>
    </source>
</evidence>
<evidence type="ECO:0000256" key="3">
    <source>
        <dbReference type="ARBA" id="ARBA00022475"/>
    </source>
</evidence>
<keyword evidence="12" id="KW-1185">Reference proteome</keyword>
<keyword evidence="6 8" id="KW-0472">Membrane</keyword>
<feature type="transmembrane region" description="Helical" evidence="8">
    <location>
        <begin position="32"/>
        <end position="50"/>
    </location>
</feature>
<evidence type="ECO:0000256" key="8">
    <source>
        <dbReference type="SAM" id="Phobius"/>
    </source>
</evidence>
<evidence type="ECO:0000313" key="11">
    <source>
        <dbReference type="EMBL" id="THG90449.1"/>
    </source>
</evidence>
<dbReference type="OrthoDB" id="21828at2"/>
<dbReference type="SUPFAM" id="SSF103481">
    <property type="entry name" value="Multidrug resistance efflux transporter EmrE"/>
    <property type="match status" value="1"/>
</dbReference>
<dbReference type="GO" id="GO:0005886">
    <property type="term" value="C:plasma membrane"/>
    <property type="evidence" value="ECO:0007669"/>
    <property type="project" value="UniProtKB-SubCell"/>
</dbReference>
<evidence type="ECO:0000256" key="6">
    <source>
        <dbReference type="ARBA" id="ARBA00023136"/>
    </source>
</evidence>
<organism evidence="10 12">
    <name type="scientific">Alkalihalobacillus alcalophilus ATCC 27647 = CGMCC 1.3604</name>
    <dbReference type="NCBI Taxonomy" id="1218173"/>
    <lineage>
        <taxon>Bacteria</taxon>
        <taxon>Bacillati</taxon>
        <taxon>Bacillota</taxon>
        <taxon>Bacilli</taxon>
        <taxon>Bacillales</taxon>
        <taxon>Bacillaceae</taxon>
        <taxon>Alkalihalobacillus</taxon>
    </lineage>
</organism>
<keyword evidence="3" id="KW-1003">Cell membrane</keyword>
<comment type="similarity">
    <text evidence="7">Belongs to the drug/metabolite transporter (DMT) superfamily. Small multidrug resistance (SMR) (TC 2.A.7.1) family.</text>
</comment>
<evidence type="ECO:0000256" key="4">
    <source>
        <dbReference type="ARBA" id="ARBA00022692"/>
    </source>
</evidence>
<dbReference type="InterPro" id="IPR000390">
    <property type="entry name" value="Small_drug/metabolite_transptr"/>
</dbReference>
<protein>
    <submittedName>
        <fullName evidence="9">Multidrug efflux transporter</fullName>
    </submittedName>
    <submittedName>
        <fullName evidence="10">Multidrug resistance protein SMR</fullName>
    </submittedName>
</protein>
<dbReference type="STRING" id="1218173.BALCAV_0206900"/>
<name>J8TA08_ALKAL</name>
<comment type="subcellular location">
    <subcellularLocation>
        <location evidence="1 7">Cell membrane</location>
        <topology evidence="1 7">Multi-pass membrane protein</topology>
    </subcellularLocation>
</comment>
<reference evidence="11 13" key="3">
    <citation type="submission" date="2014-01" db="EMBL/GenBank/DDBJ databases">
        <title>Draft genome sequencing of Bacillus alcalophilus CGMCC 1.3604.</title>
        <authorList>
            <person name="Yang J."/>
            <person name="Diao L."/>
            <person name="Yang S."/>
        </authorList>
    </citation>
    <scope>NUCLEOTIDE SEQUENCE [LARGE SCALE GENOMIC DNA]</scope>
    <source>
        <strain evidence="11 13">CGMCC 1.3604</strain>
    </source>
</reference>
<dbReference type="EMBL" id="JX399394">
    <property type="protein sequence ID" value="AFV25817.1"/>
    <property type="molecule type" value="Genomic_DNA"/>
</dbReference>
<dbReference type="GO" id="GO:0022857">
    <property type="term" value="F:transmembrane transporter activity"/>
    <property type="evidence" value="ECO:0007669"/>
    <property type="project" value="InterPro"/>
</dbReference>
<dbReference type="Proteomes" id="UP000002754">
    <property type="component" value="Unassembled WGS sequence"/>
</dbReference>
<dbReference type="Pfam" id="PF00893">
    <property type="entry name" value="Multi_Drug_Res"/>
    <property type="match status" value="1"/>
</dbReference>
<dbReference type="Gene3D" id="1.10.3730.20">
    <property type="match status" value="1"/>
</dbReference>
<keyword evidence="4 7" id="KW-0812">Transmembrane</keyword>
<evidence type="ECO:0000313" key="12">
    <source>
        <dbReference type="Proteomes" id="UP000002754"/>
    </source>
</evidence>
<dbReference type="InterPro" id="IPR045324">
    <property type="entry name" value="Small_multidrug_res"/>
</dbReference>
<feature type="transmembrane region" description="Helical" evidence="8">
    <location>
        <begin position="57"/>
        <end position="78"/>
    </location>
</feature>
<evidence type="ECO:0000256" key="7">
    <source>
        <dbReference type="RuleBase" id="RU003942"/>
    </source>
</evidence>
<evidence type="ECO:0000313" key="13">
    <source>
        <dbReference type="Proteomes" id="UP000297014"/>
    </source>
</evidence>
<reference evidence="9" key="1">
    <citation type="submission" date="2012-07" db="EMBL/GenBank/DDBJ databases">
        <title>A Draft Genome for Bacillus alcalophilus strain ATCC 27647.</title>
        <authorList>
            <person name="Attie O."/>
            <person name="Jayaprakash A."/>
            <person name="Sachidanandam R."/>
            <person name="Shah H."/>
            <person name="Paulsen I."/>
            <person name="Morino M."/>
            <person name="Ito M."/>
            <person name="Krulwich T."/>
        </authorList>
    </citation>
    <scope>NUCLEOTIDE SEQUENCE</scope>
    <source>
        <strain evidence="9">ATCC 27647</strain>
    </source>
</reference>
<evidence type="ECO:0000313" key="10">
    <source>
        <dbReference type="EMBL" id="KGA98000.1"/>
    </source>
</evidence>
<dbReference type="Proteomes" id="UP000297014">
    <property type="component" value="Unassembled WGS sequence"/>
</dbReference>
<dbReference type="PANTHER" id="PTHR30561:SF0">
    <property type="entry name" value="GUANIDINIUM EXPORTER"/>
    <property type="match status" value="1"/>
</dbReference>
<proteinExistence type="inferred from homology"/>
<dbReference type="RefSeq" id="WP_003322797.1">
    <property type="nucleotide sequence ID" value="NZ_ALPT02000017.1"/>
</dbReference>
<dbReference type="eggNOG" id="COG2076">
    <property type="taxonomic scope" value="Bacteria"/>
</dbReference>
<feature type="transmembrane region" description="Helical" evidence="8">
    <location>
        <begin position="84"/>
        <end position="103"/>
    </location>
</feature>
<keyword evidence="5 8" id="KW-1133">Transmembrane helix</keyword>
<reference evidence="10 12" key="2">
    <citation type="journal article" date="2014" name="Genome Announc.">
        <title>Draft Genome Sequence of Bacillus alcalophilus AV1934, a Classic Alkaliphile Isolated from Human Feces in 1934.</title>
        <authorList>
            <person name="Attie O."/>
            <person name="Jayaprakash A."/>
            <person name="Shah H."/>
            <person name="Paulsen I.T."/>
            <person name="Morino M."/>
            <person name="Takahashi Y."/>
            <person name="Narumi I."/>
            <person name="Sachidanandam R."/>
            <person name="Satoh K."/>
            <person name="Ito M."/>
            <person name="Krulwich T.A."/>
        </authorList>
    </citation>
    <scope>NUCLEOTIDE SEQUENCE [LARGE SCALE GENOMIC DNA]</scope>
    <source>
        <strain evidence="10 12">AV1934</strain>
    </source>
</reference>
<evidence type="ECO:0000256" key="5">
    <source>
        <dbReference type="ARBA" id="ARBA00022989"/>
    </source>
</evidence>
<dbReference type="EMBL" id="JALP01000152">
    <property type="protein sequence ID" value="THG90449.1"/>
    <property type="molecule type" value="Genomic_DNA"/>
</dbReference>
<evidence type="ECO:0000313" key="9">
    <source>
        <dbReference type="EMBL" id="AFV25817.1"/>
    </source>
</evidence>
<dbReference type="EMBL" id="ALPT02000017">
    <property type="protein sequence ID" value="KGA98000.1"/>
    <property type="molecule type" value="Genomic_DNA"/>
</dbReference>
<sequence>MGWILVLFAAFFEVVGVIGLKKYSQKKNLLNIFLFLGGFGFSFVLLYMSFNYLQISVAYAVWIGLGTAAAVLINMIFFNESKSVARIVSLIIIVIGVTGLKAVS</sequence>
<accession>J8TA08</accession>
<dbReference type="InterPro" id="IPR037185">
    <property type="entry name" value="EmrE-like"/>
</dbReference>
<dbReference type="AlphaFoldDB" id="J8TA08"/>
<dbReference type="PANTHER" id="PTHR30561">
    <property type="entry name" value="SMR FAMILY PROTON-DEPENDENT DRUG EFFLUX TRANSPORTER SUGE"/>
    <property type="match status" value="1"/>
</dbReference>
<gene>
    <name evidence="11" type="ORF">AJ85_10775</name>
    <name evidence="9" type="ORF">BalcAV2301</name>
    <name evidence="10" type="ORF">BALCAV_0206900</name>
</gene>
<keyword evidence="2" id="KW-0813">Transport</keyword>